<gene>
    <name evidence="11" type="ORF">H6G05_21050</name>
</gene>
<feature type="coiled-coil region" evidence="8">
    <location>
        <begin position="25"/>
        <end position="52"/>
    </location>
</feature>
<evidence type="ECO:0000256" key="8">
    <source>
        <dbReference type="SAM" id="Coils"/>
    </source>
</evidence>
<keyword evidence="5" id="KW-0418">Kinase</keyword>
<comment type="catalytic activity">
    <reaction evidence="1">
        <text>ATP + protein L-histidine = ADP + protein N-phospho-L-histidine.</text>
        <dbReference type="EC" id="2.7.13.3"/>
    </reaction>
</comment>
<dbReference type="InterPro" id="IPR036890">
    <property type="entry name" value="HATPase_C_sf"/>
</dbReference>
<dbReference type="SUPFAM" id="SSF52172">
    <property type="entry name" value="CheY-like"/>
    <property type="match status" value="1"/>
</dbReference>
<evidence type="ECO:0000256" key="7">
    <source>
        <dbReference type="PROSITE-ProRule" id="PRU00169"/>
    </source>
</evidence>
<evidence type="ECO:0000259" key="9">
    <source>
        <dbReference type="PROSITE" id="PS50109"/>
    </source>
</evidence>
<dbReference type="Gene3D" id="3.40.50.2300">
    <property type="match status" value="1"/>
</dbReference>
<evidence type="ECO:0000259" key="10">
    <source>
        <dbReference type="PROSITE" id="PS50110"/>
    </source>
</evidence>
<dbReference type="Gene3D" id="1.10.287.130">
    <property type="match status" value="1"/>
</dbReference>
<keyword evidence="6" id="KW-0902">Two-component regulatory system</keyword>
<evidence type="ECO:0000256" key="3">
    <source>
        <dbReference type="ARBA" id="ARBA00022553"/>
    </source>
</evidence>
<dbReference type="Proteomes" id="UP000618445">
    <property type="component" value="Unassembled WGS sequence"/>
</dbReference>
<dbReference type="InterPro" id="IPR001789">
    <property type="entry name" value="Sig_transdc_resp-reg_receiver"/>
</dbReference>
<dbReference type="PROSITE" id="PS50110">
    <property type="entry name" value="RESPONSE_REGULATORY"/>
    <property type="match status" value="1"/>
</dbReference>
<evidence type="ECO:0000256" key="2">
    <source>
        <dbReference type="ARBA" id="ARBA00012438"/>
    </source>
</evidence>
<evidence type="ECO:0000256" key="6">
    <source>
        <dbReference type="ARBA" id="ARBA00023012"/>
    </source>
</evidence>
<dbReference type="SMART" id="SM00387">
    <property type="entry name" value="HATPase_c"/>
    <property type="match status" value="1"/>
</dbReference>
<dbReference type="Pfam" id="PF00512">
    <property type="entry name" value="HisKA"/>
    <property type="match status" value="1"/>
</dbReference>
<name>A0ABR8CI95_9CYAN</name>
<dbReference type="PROSITE" id="PS50109">
    <property type="entry name" value="HIS_KIN"/>
    <property type="match status" value="1"/>
</dbReference>
<feature type="domain" description="Response regulatory" evidence="10">
    <location>
        <begin position="313"/>
        <end position="429"/>
    </location>
</feature>
<feature type="domain" description="Histidine kinase" evidence="9">
    <location>
        <begin position="52"/>
        <end position="282"/>
    </location>
</feature>
<dbReference type="SMART" id="SM00388">
    <property type="entry name" value="HisKA"/>
    <property type="match status" value="1"/>
</dbReference>
<evidence type="ECO:0000256" key="4">
    <source>
        <dbReference type="ARBA" id="ARBA00022679"/>
    </source>
</evidence>
<dbReference type="Pfam" id="PF02518">
    <property type="entry name" value="HATPase_c"/>
    <property type="match status" value="1"/>
</dbReference>
<dbReference type="InterPro" id="IPR003594">
    <property type="entry name" value="HATPase_dom"/>
</dbReference>
<protein>
    <recommendedName>
        <fullName evidence="2">histidine kinase</fullName>
        <ecNumber evidence="2">2.7.13.3</ecNumber>
    </recommendedName>
</protein>
<evidence type="ECO:0000256" key="5">
    <source>
        <dbReference type="ARBA" id="ARBA00022777"/>
    </source>
</evidence>
<dbReference type="InterPro" id="IPR003661">
    <property type="entry name" value="HisK_dim/P_dom"/>
</dbReference>
<dbReference type="PANTHER" id="PTHR43047">
    <property type="entry name" value="TWO-COMPONENT HISTIDINE PROTEIN KINASE"/>
    <property type="match status" value="1"/>
</dbReference>
<dbReference type="SMART" id="SM00448">
    <property type="entry name" value="REC"/>
    <property type="match status" value="1"/>
</dbReference>
<keyword evidence="3 7" id="KW-0597">Phosphoprotein</keyword>
<dbReference type="InterPro" id="IPR004358">
    <property type="entry name" value="Sig_transdc_His_kin-like_C"/>
</dbReference>
<organism evidence="11 12">
    <name type="scientific">Phormidium tenue FACHB-1050</name>
    <dbReference type="NCBI Taxonomy" id="2692857"/>
    <lineage>
        <taxon>Bacteria</taxon>
        <taxon>Bacillati</taxon>
        <taxon>Cyanobacteriota</taxon>
        <taxon>Cyanophyceae</taxon>
        <taxon>Oscillatoriophycideae</taxon>
        <taxon>Oscillatoriales</taxon>
        <taxon>Oscillatoriaceae</taxon>
        <taxon>Phormidium</taxon>
    </lineage>
</organism>
<evidence type="ECO:0000313" key="11">
    <source>
        <dbReference type="EMBL" id="MBD2319319.1"/>
    </source>
</evidence>
<feature type="modified residue" description="4-aspartylphosphate" evidence="7">
    <location>
        <position position="362"/>
    </location>
</feature>
<dbReference type="SUPFAM" id="SSF47384">
    <property type="entry name" value="Homodimeric domain of signal transducing histidine kinase"/>
    <property type="match status" value="1"/>
</dbReference>
<dbReference type="EMBL" id="JACJQY010000047">
    <property type="protein sequence ID" value="MBD2319319.1"/>
    <property type="molecule type" value="Genomic_DNA"/>
</dbReference>
<dbReference type="InterPro" id="IPR036097">
    <property type="entry name" value="HisK_dim/P_sf"/>
</dbReference>
<dbReference type="EC" id="2.7.13.3" evidence="2"/>
<dbReference type="CDD" id="cd00082">
    <property type="entry name" value="HisKA"/>
    <property type="match status" value="1"/>
</dbReference>
<proteinExistence type="predicted"/>
<comment type="caution">
    <text evidence="11">The sequence shown here is derived from an EMBL/GenBank/DDBJ whole genome shotgun (WGS) entry which is preliminary data.</text>
</comment>
<keyword evidence="4" id="KW-0808">Transferase</keyword>
<evidence type="ECO:0000313" key="12">
    <source>
        <dbReference type="Proteomes" id="UP000618445"/>
    </source>
</evidence>
<dbReference type="Gene3D" id="3.30.565.10">
    <property type="entry name" value="Histidine kinase-like ATPase, C-terminal domain"/>
    <property type="match status" value="1"/>
</dbReference>
<accession>A0ABR8CI95</accession>
<evidence type="ECO:0000256" key="1">
    <source>
        <dbReference type="ARBA" id="ARBA00000085"/>
    </source>
</evidence>
<dbReference type="SUPFAM" id="SSF55874">
    <property type="entry name" value="ATPase domain of HSP90 chaperone/DNA topoisomerase II/histidine kinase"/>
    <property type="match status" value="1"/>
</dbReference>
<dbReference type="Pfam" id="PF00072">
    <property type="entry name" value="Response_reg"/>
    <property type="match status" value="1"/>
</dbReference>
<sequence length="435" mass="47696">MLSGLMILSNGEFLIWSSVQDISDRKQAEAKLHLANEELRRATRLKDEFLANMSHELRTPLNSILGMNEALQDGIFGSINERQLKALQTIENSSTHLLALINDILDVAKIESGQVLLDLTATNIEILCTSSLSFVKQQALTKRIQLIQKIPKSLPEVMVDERRIRQVLINLLNNAVKFTPEGGTITLEVSLVQSNPVATNLTNQNHLRIAVIDTGIGISAENIQKLFQPFIQIDSALNRQYTGTGLGLALVKRIVELHGGSVELTSKLGGGSCVAVNLPFNIGCPTPEVQSEYDAVNKYLVGQSQTESLNPPVILLAEDNEANIDSFSSYLKAKGYHLLFAKDGQQAIAITKAEHPDLILMDVQMPVMDGLEAIKQIRLDPDVADIPIIALTALAMTGDRERCLDAGANEYLQKPLKLKQLATSIQQILNAKKNV</sequence>
<dbReference type="InterPro" id="IPR005467">
    <property type="entry name" value="His_kinase_dom"/>
</dbReference>
<dbReference type="CDD" id="cd16922">
    <property type="entry name" value="HATPase_EvgS-ArcB-TorS-like"/>
    <property type="match status" value="1"/>
</dbReference>
<reference evidence="11 12" key="1">
    <citation type="journal article" date="2020" name="ISME J.">
        <title>Comparative genomics reveals insights into cyanobacterial evolution and habitat adaptation.</title>
        <authorList>
            <person name="Chen M.Y."/>
            <person name="Teng W.K."/>
            <person name="Zhao L."/>
            <person name="Hu C.X."/>
            <person name="Zhou Y.K."/>
            <person name="Han B.P."/>
            <person name="Song L.R."/>
            <person name="Shu W.S."/>
        </authorList>
    </citation>
    <scope>NUCLEOTIDE SEQUENCE [LARGE SCALE GENOMIC DNA]</scope>
    <source>
        <strain evidence="11 12">FACHB-1050</strain>
    </source>
</reference>
<dbReference type="PRINTS" id="PR00344">
    <property type="entry name" value="BCTRLSENSOR"/>
</dbReference>
<keyword evidence="8" id="KW-0175">Coiled coil</keyword>
<keyword evidence="12" id="KW-1185">Reference proteome</keyword>
<dbReference type="InterPro" id="IPR011006">
    <property type="entry name" value="CheY-like_superfamily"/>
</dbReference>
<dbReference type="PANTHER" id="PTHR43047:SF63">
    <property type="entry name" value="HISTIDINE KINASE"/>
    <property type="match status" value="1"/>
</dbReference>